<name>A0A820NSJ1_9BILA</name>
<gene>
    <name evidence="1" type="ORF">OKA104_LOCUS50872</name>
</gene>
<protein>
    <submittedName>
        <fullName evidence="1">Uncharacterized protein</fullName>
    </submittedName>
</protein>
<comment type="caution">
    <text evidence="1">The sequence shown here is derived from an EMBL/GenBank/DDBJ whole genome shotgun (WGS) entry which is preliminary data.</text>
</comment>
<feature type="non-terminal residue" evidence="1">
    <location>
        <position position="1"/>
    </location>
</feature>
<proteinExistence type="predicted"/>
<reference evidence="1" key="1">
    <citation type="submission" date="2021-02" db="EMBL/GenBank/DDBJ databases">
        <authorList>
            <person name="Nowell W R."/>
        </authorList>
    </citation>
    <scope>NUCLEOTIDE SEQUENCE</scope>
</reference>
<sequence>MQSKSAHSRMFKARPSSQLKKSPIIIIDNVTERQLDISIPSERDAPDVDLEIVQLVLATKDIIVERTLEKQISNDFYRRFTLQFKDKQVVDKVLQTEPIIVYNNVPIKMKRTVRQKDSKIFALKFN</sequence>
<dbReference type="EMBL" id="CAJOAY010026478">
    <property type="protein sequence ID" value="CAF4390964.1"/>
    <property type="molecule type" value="Genomic_DNA"/>
</dbReference>
<organism evidence="1 2">
    <name type="scientific">Adineta steineri</name>
    <dbReference type="NCBI Taxonomy" id="433720"/>
    <lineage>
        <taxon>Eukaryota</taxon>
        <taxon>Metazoa</taxon>
        <taxon>Spiralia</taxon>
        <taxon>Gnathifera</taxon>
        <taxon>Rotifera</taxon>
        <taxon>Eurotatoria</taxon>
        <taxon>Bdelloidea</taxon>
        <taxon>Adinetida</taxon>
        <taxon>Adinetidae</taxon>
        <taxon>Adineta</taxon>
    </lineage>
</organism>
<accession>A0A820NSJ1</accession>
<dbReference type="AlphaFoldDB" id="A0A820NSJ1"/>
<evidence type="ECO:0000313" key="1">
    <source>
        <dbReference type="EMBL" id="CAF4390964.1"/>
    </source>
</evidence>
<evidence type="ECO:0000313" key="2">
    <source>
        <dbReference type="Proteomes" id="UP000663881"/>
    </source>
</evidence>
<dbReference type="Proteomes" id="UP000663881">
    <property type="component" value="Unassembled WGS sequence"/>
</dbReference>